<evidence type="ECO:0000313" key="4">
    <source>
        <dbReference type="Proteomes" id="UP000295294"/>
    </source>
</evidence>
<evidence type="ECO:0000256" key="1">
    <source>
        <dbReference type="SAM" id="MobiDB-lite"/>
    </source>
</evidence>
<evidence type="ECO:0000259" key="2">
    <source>
        <dbReference type="Pfam" id="PF18796"/>
    </source>
</evidence>
<dbReference type="Proteomes" id="UP000295294">
    <property type="component" value="Plasmid unnamed2"/>
</dbReference>
<reference evidence="3 4" key="1">
    <citation type="submission" date="2019-03" db="EMBL/GenBank/DDBJ databases">
        <title>Efficiently degradation of phenoxyalkanoic acid herbicides by Cupriavidus oxalaticus strain X32.</title>
        <authorList>
            <person name="Sheng X."/>
        </authorList>
    </citation>
    <scope>NUCLEOTIDE SEQUENCE [LARGE SCALE GENOMIC DNA]</scope>
    <source>
        <strain evidence="3 4">X32</strain>
        <plasmid evidence="3 4">unnamed2</plasmid>
    </source>
</reference>
<dbReference type="Pfam" id="PF18796">
    <property type="entry name" value="LPD1"/>
    <property type="match status" value="1"/>
</dbReference>
<dbReference type="OrthoDB" id="8968783at2"/>
<keyword evidence="3" id="KW-0614">Plasmid</keyword>
<gene>
    <name evidence="3" type="ORF">E0W60_33805</name>
</gene>
<feature type="compositionally biased region" description="Basic and acidic residues" evidence="1">
    <location>
        <begin position="1550"/>
        <end position="1559"/>
    </location>
</feature>
<dbReference type="InterPro" id="IPR041047">
    <property type="entry name" value="LPD1"/>
</dbReference>
<accession>A0A4P7LQV1</accession>
<feature type="domain" description="Large polyvalent protein-associated" evidence="2">
    <location>
        <begin position="2113"/>
        <end position="2185"/>
    </location>
</feature>
<organism evidence="3 4">
    <name type="scientific">Cupriavidus oxalaticus</name>
    <dbReference type="NCBI Taxonomy" id="96344"/>
    <lineage>
        <taxon>Bacteria</taxon>
        <taxon>Pseudomonadati</taxon>
        <taxon>Pseudomonadota</taxon>
        <taxon>Betaproteobacteria</taxon>
        <taxon>Burkholderiales</taxon>
        <taxon>Burkholderiaceae</taxon>
        <taxon>Cupriavidus</taxon>
    </lineage>
</organism>
<dbReference type="KEGG" id="cox:E0W60_33805"/>
<dbReference type="RefSeq" id="WP_135707204.1">
    <property type="nucleotide sequence ID" value="NZ_CP038637.1"/>
</dbReference>
<protein>
    <recommendedName>
        <fullName evidence="2">Large polyvalent protein-associated domain-containing protein</fullName>
    </recommendedName>
</protein>
<evidence type="ECO:0000313" key="3">
    <source>
        <dbReference type="EMBL" id="QBY56033.1"/>
    </source>
</evidence>
<geneLocation type="plasmid" evidence="3">
    <name>unnamed2</name>
</geneLocation>
<dbReference type="EMBL" id="CP038637">
    <property type="protein sequence ID" value="QBY56033.1"/>
    <property type="molecule type" value="Genomic_DNA"/>
</dbReference>
<proteinExistence type="predicted"/>
<feature type="region of interest" description="Disordered" evidence="1">
    <location>
        <begin position="1187"/>
        <end position="1208"/>
    </location>
</feature>
<feature type="region of interest" description="Disordered" evidence="1">
    <location>
        <begin position="1518"/>
        <end position="1559"/>
    </location>
</feature>
<name>A0A4P7LQV1_9BURK</name>
<sequence>MAVRRWVDLSRYDGAEMLIATGCPPDGGYRLAVRNYIRSDLSQFGFTKLQDNVWLGSVPSFKTSDLRKWFPGFDPARDVREFDTTTFLVGYEDLDLANADFQLDDLIAKAADAGNHPSRDEQARRARDEATPEQIAGVLADFPSSGALLAQTRSHTDEVLERALAGLTLPEDAAARGEALQQLLGQKRQTLQALADRYDELQTRGLDAISDYDILIAFQGKALFALRGSLNYQRSLINDELDQVLALTVAAREAEAQVQAEAEARQRSGRELVASKGDVLVDENGENAWRVKHDVPTDNPFIVYVTVNRDQLGERTKSVTADEFRTRVAENEAFRAKASDRTHENKTPGTNLQWATLGEWVKGWRALDRRAASTKRHEQLQSHVQALASKVDVITSEAKESVLVAAKRLIEQLQPPRGTREDHPTTEILHRVGTKLNQVRNAARDAHYQERLATAKAIGQANGMQKPEYSDGSSWEKGSRSDDTYVELRVYSPLHSGKTKYSVVRFFGGEYASGTYDTPGQADEALKAQARAEFEAIGDPTERAKARIAAADQVAKAAGLMPSGEVGCDWEHPSRSDRLSLSAHAGPGTTSVFTVSRLKDGDYEYSKHDDLADAESVLAQWSREADTDDQLDDDTKAARLRQFAIAMRSLGLEMDGLNPRSWSVDLGSGHEVHAELDANSTTIQVRRLAWEEWVEEWEGPYSAEATRQVGDFVRRAMEAPATEDDAEAEEASEQDWRAKVLQERVSRRVTALQERVSRFASGMSRAKDFHPAARAEHGVGVDIGELSDVAMRELADRIVNMRAQVFVDSGAFGLFKRGLKSGDVRPMDFDAVLKKYEQLQRYIAEANPSEEKITPPMLVMPDVVGDQAASLDLVKQYRDWIKVETEFQVSRPVVPLQRGDLSLSEAYARVVEILGSDRFIVGIPSNAAAITPDEFVAFLRESKPKAVHILGALADSRLAPRLQQIVEAGVDADIEVSADANILRSKILTKDAPADGRAARIEKVLSQAAIQADLAQAQRAKEREADVRDAAGTTTEDLDAAVEAAQAASSFADAGFSVEADGRFRKVLFRGKHVCSVEGKLTRGVLLAALQGNAEAERQRVDVLLEVASIRRSEHSGFRGLTDAVANADFFLSQYAREKPELAKSAAAAWLGQPEHYSAVSGLSPDRVRQLGNYLFAQHKIAMANQEAERSRALAHEAAPQPDSQLAGDAGSEAERITHWAEMFGAIKYKLATDPEWQASAASQVSGETPDAAVMEQRAKLVLEAAVSLFQTDKASVEDYAELVRIWDEHPAAFAGLVSVLLASEPKAALWRERTADLEENERYRCGHWTSVPDTLVSSEALANTLAAAYRGVDLDNHYQVVQSGDDWCVEIRFRGTDQYDIYRNDLDHFREQGTLETAGLFEFIRTDTRLQAGEFERLLAYAGFESDADAEDGGHRLSEDEARAAAVAYVAFLMRHERLAVPESVMPGIYKGHSFQAWAGAGAGVLAKHLMVDAPLGHQFPLASLWKEAQAAIESEKSAAVAAQDREAADDALTEEQPVRRRRSAKNPDAARERIEDAGEKIGGARKDFYSSALRVEDLADMNDREKLELVTKDNVWPSRSLADYRESGVDARVALFVQTMRREFPAAPKQLDHVEIYVDMARKLQDLSVRIKTKDDLSAFEDGLVSAGLLVREERPHGTSRSMPTEYGEMLYAASRSGFRFVNRYLFDAEDGYRAAAYPYHSKQFKIGDEWQRPRDMDSEGFYDFLEAQRQQTAEKRKQTMENRESGDADKQALARPHLAKVIRDGLPDERRGRNIAPDDLLNDFGFRACEFGNWLPDTERQDVLNRAYDALCTLARVLDVEKQALSLDGTLALAFGSRGVGRALAHYECARKVINLTRLRGAGALAHEWWHAFDDYVGEKLKAEASEKRAAMAPTLTNSYFASELFLAVQRGRRRGDFKTAIYANWNKLPADMEEMRPLLKLVDSISTRAWSDEEVLRAVQNDLAKEERALLTSLENILLAAQPGASMEIVKQTSRKYLDQLRLEANDPDARKCVWAKHPLQEALRELPVVGLTGKAKADHDIRLMVLGKHIRGYIQSYALCSEDALRRECSYAQNRTYTQYAVSAQHFDKKKAQPYWSQMRELTARAFESYVQDQIEENGWREDYLVHGTEESAHDMRPHSAYPTGRDRVTINTAMKDFLDVARTKFEMAPQASQTLRPKAA</sequence>